<evidence type="ECO:0000313" key="2">
    <source>
        <dbReference type="Proteomes" id="UP001597438"/>
    </source>
</evidence>
<reference evidence="2" key="1">
    <citation type="journal article" date="2019" name="Int. J. Syst. Evol. Microbiol.">
        <title>The Global Catalogue of Microorganisms (GCM) 10K type strain sequencing project: providing services to taxonomists for standard genome sequencing and annotation.</title>
        <authorList>
            <consortium name="The Broad Institute Genomics Platform"/>
            <consortium name="The Broad Institute Genome Sequencing Center for Infectious Disease"/>
            <person name="Wu L."/>
            <person name="Ma J."/>
        </authorList>
    </citation>
    <scope>NUCLEOTIDE SEQUENCE [LARGE SCALE GENOMIC DNA]</scope>
    <source>
        <strain evidence="2">KCTC 52925</strain>
    </source>
</reference>
<name>A0ABW5X494_9FLAO</name>
<protein>
    <submittedName>
        <fullName evidence="1">Ribonuclease Z</fullName>
    </submittedName>
</protein>
<comment type="caution">
    <text evidence="1">The sequence shown here is derived from an EMBL/GenBank/DDBJ whole genome shotgun (WGS) entry which is preliminary data.</text>
</comment>
<dbReference type="Proteomes" id="UP001597438">
    <property type="component" value="Unassembled WGS sequence"/>
</dbReference>
<evidence type="ECO:0000313" key="1">
    <source>
        <dbReference type="EMBL" id="MFD2833821.1"/>
    </source>
</evidence>
<proteinExistence type="predicted"/>
<accession>A0ABW5X494</accession>
<dbReference type="EMBL" id="JBHUOJ010000024">
    <property type="protein sequence ID" value="MFD2833821.1"/>
    <property type="molecule type" value="Genomic_DNA"/>
</dbReference>
<dbReference type="RefSeq" id="WP_251742977.1">
    <property type="nucleotide sequence ID" value="NZ_JBHUOJ010000024.1"/>
</dbReference>
<organism evidence="1 2">
    <name type="scientific">Christiangramia antarctica</name>
    <dbReference type="NCBI Taxonomy" id="2058158"/>
    <lineage>
        <taxon>Bacteria</taxon>
        <taxon>Pseudomonadati</taxon>
        <taxon>Bacteroidota</taxon>
        <taxon>Flavobacteriia</taxon>
        <taxon>Flavobacteriales</taxon>
        <taxon>Flavobacteriaceae</taxon>
        <taxon>Christiangramia</taxon>
    </lineage>
</organism>
<gene>
    <name evidence="1" type="ORF">ACFSYS_11015</name>
</gene>
<dbReference type="Gene3D" id="3.30.750.24">
    <property type="entry name" value="STAS domain"/>
    <property type="match status" value="1"/>
</dbReference>
<keyword evidence="2" id="KW-1185">Reference proteome</keyword>
<dbReference type="InterPro" id="IPR036513">
    <property type="entry name" value="STAS_dom_sf"/>
</dbReference>
<sequence length="110" mass="12696">MKLTRKDKYLLITSESEELTAFISNITKAHNEFKEENVIFDISQFENLSEEDFLGFLEISSIHREGNKSFVIINNSLSIDELPEELVVVPSLQEAEDIIQMDDIQRDLGF</sequence>